<evidence type="ECO:0000313" key="3">
    <source>
        <dbReference type="Proteomes" id="UP000461730"/>
    </source>
</evidence>
<proteinExistence type="predicted"/>
<evidence type="ECO:0000259" key="1">
    <source>
        <dbReference type="Pfam" id="PF17761"/>
    </source>
</evidence>
<dbReference type="InterPro" id="IPR041527">
    <property type="entry name" value="YhcG_N"/>
</dbReference>
<keyword evidence="3" id="KW-1185">Reference proteome</keyword>
<sequence>MKSVKRIKGMYANKNFPESLYATALQRKREIQVTSNYELNLFFWQMGAAINNYMDTLNEKEKSIHLKESLSVWSMVKFGSFFSGENLTVMCRFHRTFSDFNIATKFASFLDWEHITTLVCLEQQSDILHAIRLILQDGLSNAQLKKVTENMPSSFPEADNNETVFTKVDPVKLSGLIPEPMWAIWEKVQTEDLYTGAHSIRFRELMHFPDREEPALAAQTETKTEDIIAVIRPLILQFRRKHSTWLNSHLNITYWMMGKQLNEALSNYKSTADKQGAIKRATFLFRQKNGEILFNAEDMKGMALFNERCNDNALSARLAYLVNWEQLLALLSLPDIETMIFYGRLLAQNELQLHELLTTKESDGLPTVPEHLRTELSTGIIGTKTSVEKEGNSEITITEKFVKLDSDIINKRSFVDIFSNRYFLALAVDLS</sequence>
<dbReference type="AlphaFoldDB" id="A0A7K1UD20"/>
<dbReference type="RefSeq" id="WP_157309691.1">
    <property type="nucleotide sequence ID" value="NZ_WRXN01000021.1"/>
</dbReference>
<evidence type="ECO:0000313" key="2">
    <source>
        <dbReference type="EMBL" id="MVT12271.1"/>
    </source>
</evidence>
<accession>A0A7K1UD20</accession>
<feature type="domain" description="YhcG N-terminal" evidence="1">
    <location>
        <begin position="27"/>
        <end position="149"/>
    </location>
</feature>
<name>A0A7K1UD20_9BACT</name>
<dbReference type="PANTHER" id="PTHR30547:SF0">
    <property type="entry name" value="BLR8175 PROTEIN"/>
    <property type="match status" value="1"/>
</dbReference>
<dbReference type="EMBL" id="WRXN01000021">
    <property type="protein sequence ID" value="MVT12271.1"/>
    <property type="molecule type" value="Genomic_DNA"/>
</dbReference>
<reference evidence="2 3" key="1">
    <citation type="submission" date="2019-12" db="EMBL/GenBank/DDBJ databases">
        <title>Chitinophaga sp. strain ysch24 (GDMCC 1.1355), whole genome shotgun sequence.</title>
        <authorList>
            <person name="Zhang X."/>
        </authorList>
    </citation>
    <scope>NUCLEOTIDE SEQUENCE [LARGE SCALE GENOMIC DNA]</scope>
    <source>
        <strain evidence="3">ysch24</strain>
    </source>
</reference>
<protein>
    <submittedName>
        <fullName evidence="2">DUF1016 family protein</fullName>
    </submittedName>
</protein>
<dbReference type="Pfam" id="PF17761">
    <property type="entry name" value="DUF1016_N"/>
    <property type="match status" value="1"/>
</dbReference>
<dbReference type="InterPro" id="IPR053148">
    <property type="entry name" value="PD-DEXK-like_domain"/>
</dbReference>
<gene>
    <name evidence="2" type="ORF">GO493_28700</name>
</gene>
<dbReference type="Proteomes" id="UP000461730">
    <property type="component" value="Unassembled WGS sequence"/>
</dbReference>
<dbReference type="PANTHER" id="PTHR30547">
    <property type="entry name" value="UNCHARACTERIZED PROTEIN YHCG-RELATED"/>
    <property type="match status" value="1"/>
</dbReference>
<organism evidence="2 3">
    <name type="scientific">Chitinophaga tropicalis</name>
    <dbReference type="NCBI Taxonomy" id="2683588"/>
    <lineage>
        <taxon>Bacteria</taxon>
        <taxon>Pseudomonadati</taxon>
        <taxon>Bacteroidota</taxon>
        <taxon>Chitinophagia</taxon>
        <taxon>Chitinophagales</taxon>
        <taxon>Chitinophagaceae</taxon>
        <taxon>Chitinophaga</taxon>
    </lineage>
</organism>
<comment type="caution">
    <text evidence="2">The sequence shown here is derived from an EMBL/GenBank/DDBJ whole genome shotgun (WGS) entry which is preliminary data.</text>
</comment>